<dbReference type="Proteomes" id="UP001139319">
    <property type="component" value="Unassembled WGS sequence"/>
</dbReference>
<dbReference type="GO" id="GO:0046872">
    <property type="term" value="F:metal ion binding"/>
    <property type="evidence" value="ECO:0007669"/>
    <property type="project" value="UniProtKB-KW"/>
</dbReference>
<keyword evidence="4 7" id="KW-0479">Metal-binding</keyword>
<evidence type="ECO:0000256" key="1">
    <source>
        <dbReference type="ARBA" id="ARBA00001623"/>
    </source>
</evidence>
<dbReference type="Pfam" id="PF00753">
    <property type="entry name" value="Lactamase_B"/>
    <property type="match status" value="1"/>
</dbReference>
<evidence type="ECO:0000256" key="5">
    <source>
        <dbReference type="ARBA" id="ARBA00022801"/>
    </source>
</evidence>
<dbReference type="InterPro" id="IPR017782">
    <property type="entry name" value="Hydroxyacylglutathione_Hdrlase"/>
</dbReference>
<comment type="caution">
    <text evidence="10">The sequence shown here is derived from an EMBL/GenBank/DDBJ whole genome shotgun (WGS) entry which is preliminary data.</text>
</comment>
<gene>
    <name evidence="7 10" type="primary">gloB</name>
    <name evidence="10" type="ORF">M6D89_04350</name>
</gene>
<feature type="region of interest" description="Disordered" evidence="8">
    <location>
        <begin position="196"/>
        <end position="226"/>
    </location>
</feature>
<dbReference type="SUPFAM" id="SSF56281">
    <property type="entry name" value="Metallo-hydrolase/oxidoreductase"/>
    <property type="match status" value="1"/>
</dbReference>
<dbReference type="InterPro" id="IPR050110">
    <property type="entry name" value="Glyoxalase_II_hydrolase"/>
</dbReference>
<evidence type="ECO:0000256" key="2">
    <source>
        <dbReference type="ARBA" id="ARBA00004963"/>
    </source>
</evidence>
<feature type="binding site" evidence="7">
    <location>
        <position position="170"/>
    </location>
    <ligand>
        <name>Zn(2+)</name>
        <dbReference type="ChEBI" id="CHEBI:29105"/>
        <label>2</label>
    </ligand>
</feature>
<evidence type="ECO:0000259" key="9">
    <source>
        <dbReference type="SMART" id="SM00849"/>
    </source>
</evidence>
<comment type="function">
    <text evidence="7">Thiolesterase that catalyzes the hydrolysis of S-D-lactoyl-glutathione to form glutathione and D-lactic acid.</text>
</comment>
<dbReference type="HAMAP" id="MF_01374">
    <property type="entry name" value="Glyoxalase_2"/>
    <property type="match status" value="1"/>
</dbReference>
<comment type="similarity">
    <text evidence="3 7">Belongs to the metallo-beta-lactamase superfamily. Glyoxalase II family.</text>
</comment>
<comment type="subunit">
    <text evidence="7">Monomer.</text>
</comment>
<feature type="binding site" evidence="7">
    <location>
        <position position="132"/>
    </location>
    <ligand>
        <name>Zn(2+)</name>
        <dbReference type="ChEBI" id="CHEBI:29105"/>
        <label>1</label>
    </ligand>
</feature>
<feature type="domain" description="Metallo-beta-lactamase" evidence="9">
    <location>
        <begin position="11"/>
        <end position="170"/>
    </location>
</feature>
<dbReference type="InterPro" id="IPR032282">
    <property type="entry name" value="HAGH_C"/>
</dbReference>
<comment type="catalytic activity">
    <reaction evidence="1 7">
        <text>an S-(2-hydroxyacyl)glutathione + H2O = a 2-hydroxy carboxylate + glutathione + H(+)</text>
        <dbReference type="Rhea" id="RHEA:21864"/>
        <dbReference type="ChEBI" id="CHEBI:15377"/>
        <dbReference type="ChEBI" id="CHEBI:15378"/>
        <dbReference type="ChEBI" id="CHEBI:57925"/>
        <dbReference type="ChEBI" id="CHEBI:58896"/>
        <dbReference type="ChEBI" id="CHEBI:71261"/>
        <dbReference type="EC" id="3.1.2.6"/>
    </reaction>
</comment>
<reference evidence="10" key="1">
    <citation type="submission" date="2022-05" db="EMBL/GenBank/DDBJ databases">
        <authorList>
            <person name="Sun H.-N."/>
        </authorList>
    </citation>
    <scope>NUCLEOTIDE SEQUENCE</scope>
    <source>
        <strain evidence="10">HB14</strain>
    </source>
</reference>
<dbReference type="PANTHER" id="PTHR43705:SF1">
    <property type="entry name" value="HYDROXYACYLGLUTATHIONE HYDROLASE GLOB"/>
    <property type="match status" value="1"/>
</dbReference>
<evidence type="ECO:0000256" key="8">
    <source>
        <dbReference type="SAM" id="MobiDB-lite"/>
    </source>
</evidence>
<dbReference type="PIRSF" id="PIRSF005457">
    <property type="entry name" value="Glx"/>
    <property type="match status" value="1"/>
</dbReference>
<dbReference type="InterPro" id="IPR035680">
    <property type="entry name" value="Clx_II_MBL"/>
</dbReference>
<dbReference type="PANTHER" id="PTHR43705">
    <property type="entry name" value="HYDROXYACYLGLUTATHIONE HYDROLASE"/>
    <property type="match status" value="1"/>
</dbReference>
<accession>A0A9X2KS65</accession>
<name>A0A9X2KS65_9GAMM</name>
<feature type="binding site" evidence="7">
    <location>
        <position position="55"/>
    </location>
    <ligand>
        <name>Zn(2+)</name>
        <dbReference type="ChEBI" id="CHEBI:29105"/>
        <label>1</label>
    </ligand>
</feature>
<evidence type="ECO:0000256" key="4">
    <source>
        <dbReference type="ARBA" id="ARBA00022723"/>
    </source>
</evidence>
<comment type="cofactor">
    <cofactor evidence="7">
        <name>Zn(2+)</name>
        <dbReference type="ChEBI" id="CHEBI:29105"/>
    </cofactor>
    <text evidence="7">Binds 2 Zn(2+) ions per subunit.</text>
</comment>
<dbReference type="EC" id="3.1.2.6" evidence="7"/>
<keyword evidence="6 7" id="KW-0862">Zinc</keyword>
<feature type="binding site" evidence="7">
    <location>
        <position position="111"/>
    </location>
    <ligand>
        <name>Zn(2+)</name>
        <dbReference type="ChEBI" id="CHEBI:29105"/>
        <label>1</label>
    </ligand>
</feature>
<feature type="compositionally biased region" description="Polar residues" evidence="8">
    <location>
        <begin position="204"/>
        <end position="226"/>
    </location>
</feature>
<keyword evidence="5 7" id="KW-0378">Hydrolase</keyword>
<dbReference type="EMBL" id="JAMFTH010000001">
    <property type="protein sequence ID" value="MCP8898526.1"/>
    <property type="molecule type" value="Genomic_DNA"/>
</dbReference>
<feature type="binding site" evidence="7">
    <location>
        <position position="60"/>
    </location>
    <ligand>
        <name>Zn(2+)</name>
        <dbReference type="ChEBI" id="CHEBI:29105"/>
        <label>2</label>
    </ligand>
</feature>
<dbReference type="GO" id="GO:0019243">
    <property type="term" value="P:methylglyoxal catabolic process to D-lactate via S-lactoyl-glutathione"/>
    <property type="evidence" value="ECO:0007669"/>
    <property type="project" value="UniProtKB-UniRule"/>
</dbReference>
<dbReference type="SMART" id="SM00849">
    <property type="entry name" value="Lactamase_B"/>
    <property type="match status" value="1"/>
</dbReference>
<evidence type="ECO:0000256" key="6">
    <source>
        <dbReference type="ARBA" id="ARBA00022833"/>
    </source>
</evidence>
<dbReference type="InterPro" id="IPR036866">
    <property type="entry name" value="RibonucZ/Hydroxyglut_hydro"/>
</dbReference>
<evidence type="ECO:0000256" key="3">
    <source>
        <dbReference type="ARBA" id="ARBA00006759"/>
    </source>
</evidence>
<dbReference type="AlphaFoldDB" id="A0A9X2KS65"/>
<dbReference type="Gene3D" id="3.60.15.10">
    <property type="entry name" value="Ribonuclease Z/Hydroxyacylglutathione hydrolase-like"/>
    <property type="match status" value="1"/>
</dbReference>
<dbReference type="GO" id="GO:0004416">
    <property type="term" value="F:hydroxyacylglutathione hydrolase activity"/>
    <property type="evidence" value="ECO:0007669"/>
    <property type="project" value="UniProtKB-UniRule"/>
</dbReference>
<protein>
    <recommendedName>
        <fullName evidence="7">Hydroxyacylglutathione hydrolase</fullName>
        <ecNumber evidence="7">3.1.2.6</ecNumber>
    </recommendedName>
    <alternativeName>
        <fullName evidence="7">Glyoxalase II</fullName>
        <shortName evidence="7">Glx II</shortName>
    </alternativeName>
</protein>
<proteinExistence type="inferred from homology"/>
<dbReference type="CDD" id="cd07723">
    <property type="entry name" value="hydroxyacylglutathione_hydrolase_MBL-fold"/>
    <property type="match status" value="1"/>
</dbReference>
<sequence length="261" mass="29214">MQLSLFPALQTNYFWLLQPDDSKSVAYIFDPGDATAVKQQLQARGLTLAGIVITHHHWDHTDGIDELVADCKVPVYGPRSDKIPQVDHVLSEGDKLTLGPLTLDVLETPGHTLDHISYLLQTPEQDLLFCADTLFAGGCGRMFEGSPEQFLSSLNRLKALPERTQVCCSHEYTVDNLRFAQAAEPDNRAIAERLARETEKRRQGQSTLPSTIGLEKQTNPFLRTDSPSLKASVKKHTGLKAPREHEVFAALRQWKDRFKAN</sequence>
<feature type="binding site" evidence="7">
    <location>
        <position position="57"/>
    </location>
    <ligand>
        <name>Zn(2+)</name>
        <dbReference type="ChEBI" id="CHEBI:29105"/>
        <label>1</label>
    </ligand>
</feature>
<dbReference type="RefSeq" id="WP_253966801.1">
    <property type="nucleotide sequence ID" value="NZ_JAMFTH010000001.1"/>
</dbReference>
<organism evidence="10 11">
    <name type="scientific">Gilvimarinus xylanilyticus</name>
    <dbReference type="NCBI Taxonomy" id="2944139"/>
    <lineage>
        <taxon>Bacteria</taxon>
        <taxon>Pseudomonadati</taxon>
        <taxon>Pseudomonadota</taxon>
        <taxon>Gammaproteobacteria</taxon>
        <taxon>Cellvibrionales</taxon>
        <taxon>Cellvibrionaceae</taxon>
        <taxon>Gilvimarinus</taxon>
    </lineage>
</organism>
<reference evidence="10" key="2">
    <citation type="submission" date="2023-01" db="EMBL/GenBank/DDBJ databases">
        <title>Gilvimarinus xylanilyticus HB14 isolated from Caulerpa lentillifera aquaculture base in Hainan, China.</title>
        <authorList>
            <person name="Zhang Y.-J."/>
        </authorList>
    </citation>
    <scope>NUCLEOTIDE SEQUENCE</scope>
    <source>
        <strain evidence="10">HB14</strain>
    </source>
</reference>
<dbReference type="InterPro" id="IPR001279">
    <property type="entry name" value="Metallo-B-lactamas"/>
</dbReference>
<comment type="pathway">
    <text evidence="2 7">Secondary metabolite metabolism; methylglyoxal degradation; (R)-lactate from methylglyoxal: step 2/2.</text>
</comment>
<keyword evidence="11" id="KW-1185">Reference proteome</keyword>
<dbReference type="Pfam" id="PF16123">
    <property type="entry name" value="HAGH_C"/>
    <property type="match status" value="1"/>
</dbReference>
<evidence type="ECO:0000313" key="10">
    <source>
        <dbReference type="EMBL" id="MCP8898526.1"/>
    </source>
</evidence>
<evidence type="ECO:0000313" key="11">
    <source>
        <dbReference type="Proteomes" id="UP001139319"/>
    </source>
</evidence>
<feature type="binding site" evidence="7">
    <location>
        <position position="132"/>
    </location>
    <ligand>
        <name>Zn(2+)</name>
        <dbReference type="ChEBI" id="CHEBI:29105"/>
        <label>2</label>
    </ligand>
</feature>
<dbReference type="NCBIfam" id="TIGR03413">
    <property type="entry name" value="GSH_gloB"/>
    <property type="match status" value="1"/>
</dbReference>
<evidence type="ECO:0000256" key="7">
    <source>
        <dbReference type="HAMAP-Rule" id="MF_01374"/>
    </source>
</evidence>
<feature type="binding site" evidence="7">
    <location>
        <position position="59"/>
    </location>
    <ligand>
        <name>Zn(2+)</name>
        <dbReference type="ChEBI" id="CHEBI:29105"/>
        <label>2</label>
    </ligand>
</feature>